<protein>
    <submittedName>
        <fullName evidence="1">Uncharacterized protein</fullName>
    </submittedName>
</protein>
<gene>
    <name evidence="1" type="ORF">EHO60_11380</name>
</gene>
<comment type="caution">
    <text evidence="1">The sequence shown here is derived from an EMBL/GenBank/DDBJ whole genome shotgun (WGS) entry which is preliminary data.</text>
</comment>
<dbReference type="RefSeq" id="WP_135768317.1">
    <property type="nucleotide sequence ID" value="NZ_RQET01000008.1"/>
</dbReference>
<dbReference type="EMBL" id="RQET01000008">
    <property type="protein sequence ID" value="TGK09954.1"/>
    <property type="molecule type" value="Genomic_DNA"/>
</dbReference>
<proteinExistence type="predicted"/>
<keyword evidence="2" id="KW-1185">Reference proteome</keyword>
<dbReference type="Proteomes" id="UP000298458">
    <property type="component" value="Unassembled WGS sequence"/>
</dbReference>
<evidence type="ECO:0000313" key="2">
    <source>
        <dbReference type="Proteomes" id="UP000298458"/>
    </source>
</evidence>
<reference evidence="1" key="1">
    <citation type="journal article" date="2019" name="PLoS Negl. Trop. Dis.">
        <title>Revisiting the worldwide diversity of Leptospira species in the environment.</title>
        <authorList>
            <person name="Vincent A.T."/>
            <person name="Schiettekatte O."/>
            <person name="Bourhy P."/>
            <person name="Veyrier F.J."/>
            <person name="Picardeau M."/>
        </authorList>
    </citation>
    <scope>NUCLEOTIDE SEQUENCE [LARGE SCALE GENOMIC DNA]</scope>
    <source>
        <strain evidence="1">SSW15</strain>
    </source>
</reference>
<name>A0A4R9GDQ0_9LEPT</name>
<evidence type="ECO:0000313" key="1">
    <source>
        <dbReference type="EMBL" id="TGK09954.1"/>
    </source>
</evidence>
<organism evidence="1 2">
    <name type="scientific">Leptospira fletcheri</name>
    <dbReference type="NCBI Taxonomy" id="2484981"/>
    <lineage>
        <taxon>Bacteria</taxon>
        <taxon>Pseudomonadati</taxon>
        <taxon>Spirochaetota</taxon>
        <taxon>Spirochaetia</taxon>
        <taxon>Leptospirales</taxon>
        <taxon>Leptospiraceae</taxon>
        <taxon>Leptospira</taxon>
    </lineage>
</organism>
<dbReference type="OrthoDB" id="321242at2"/>
<dbReference type="AlphaFoldDB" id="A0A4R9GDQ0"/>
<accession>A0A4R9GDQ0</accession>
<sequence length="274" mass="30991">MNVGLSKGLFLVGAYRRFGFNAEVLLRNTMRNPADPLATEKGKGVNFGVEIFDYEGSCLYSEPSYGKIEFNSYVSLKVSDLLSGDNKEKVELLVVIPEISTGENIWFEQEHEIIYSSQKTKSLPSVIYDQLPLRVIDEYAPIILLNHKIYISKELNSVIALANYRGKENIPPRLQTMELNFFDEKGKLILRKKTSLPYNSCSYIDVKMEIGHKLNLTDSPILITMTARGGNSLFAIETMTLNEKIGTAALEHSLAPTYFVSQNMREVREKALLY</sequence>